<evidence type="ECO:0000259" key="2">
    <source>
        <dbReference type="PROSITE" id="PS52002"/>
    </source>
</evidence>
<dbReference type="EnsemblBacteria" id="ABK78559">
    <property type="protein sequence ID" value="ABK78559"/>
    <property type="gene ID" value="CENSYa_1951"/>
</dbReference>
<dbReference type="InterPro" id="IPR001163">
    <property type="entry name" value="Sm_dom_euk/arc"/>
</dbReference>
<dbReference type="HOGENOM" id="CLU_076902_11_0_2"/>
<keyword evidence="1 3" id="KW-0687">Ribonucleoprotein</keyword>
<dbReference type="GO" id="GO:1990904">
    <property type="term" value="C:ribonucleoprotein complex"/>
    <property type="evidence" value="ECO:0007669"/>
    <property type="project" value="UniProtKB-KW"/>
</dbReference>
<evidence type="ECO:0000313" key="4">
    <source>
        <dbReference type="Proteomes" id="UP000000758"/>
    </source>
</evidence>
<dbReference type="GO" id="GO:0000398">
    <property type="term" value="P:mRNA splicing, via spliceosome"/>
    <property type="evidence" value="ECO:0007669"/>
    <property type="project" value="InterPro"/>
</dbReference>
<proteinExistence type="predicted"/>
<dbReference type="CDD" id="cd01726">
    <property type="entry name" value="LSm6"/>
    <property type="match status" value="1"/>
</dbReference>
<dbReference type="Pfam" id="PF01423">
    <property type="entry name" value="LSM"/>
    <property type="match status" value="1"/>
</dbReference>
<dbReference type="InterPro" id="IPR010920">
    <property type="entry name" value="LSM_dom_sf"/>
</dbReference>
<gene>
    <name evidence="3" type="ordered locus">CENSYa_1951</name>
</gene>
<accession>A0RYZ2</accession>
<feature type="domain" description="Sm" evidence="2">
    <location>
        <begin position="34"/>
        <end position="106"/>
    </location>
</feature>
<dbReference type="AlphaFoldDB" id="A0RYZ2"/>
<keyword evidence="4" id="KW-1185">Reference proteome</keyword>
<dbReference type="PROSITE" id="PS52002">
    <property type="entry name" value="SM"/>
    <property type="match status" value="1"/>
</dbReference>
<dbReference type="InterPro" id="IPR047575">
    <property type="entry name" value="Sm"/>
</dbReference>
<protein>
    <submittedName>
        <fullName evidence="3">Small nuclear ribonucleoprotein</fullName>
    </submittedName>
</protein>
<dbReference type="KEGG" id="csy:CENSYa_1951"/>
<dbReference type="PANTHER" id="PTHR11021:SF0">
    <property type="entry name" value="SMALL NUCLEAR RIBONUCLEOPROTEIN F"/>
    <property type="match status" value="1"/>
</dbReference>
<evidence type="ECO:0000256" key="1">
    <source>
        <dbReference type="ARBA" id="ARBA00023274"/>
    </source>
</evidence>
<dbReference type="STRING" id="414004.CENSYa_1951"/>
<dbReference type="SMART" id="SM00651">
    <property type="entry name" value="Sm"/>
    <property type="match status" value="1"/>
</dbReference>
<reference evidence="3 4" key="1">
    <citation type="journal article" date="2006" name="Proc. Natl. Acad. Sci. U.S.A.">
        <title>Genomic analysis of the uncultivated marine crenarchaeote Cenarchaeum symbiosum.</title>
        <authorList>
            <person name="Hallam S.J."/>
            <person name="Konstantinidis K.T."/>
            <person name="Putnam N."/>
            <person name="Schleper C."/>
            <person name="Watanabe Y."/>
            <person name="Sugahara J."/>
            <person name="Preston C."/>
            <person name="de la Torre J."/>
            <person name="Richardson P.M."/>
            <person name="DeLong E.F."/>
        </authorList>
    </citation>
    <scope>NUCLEOTIDE SEQUENCE [LARGE SCALE GENOMIC DNA]</scope>
    <source>
        <strain evidence="4">A</strain>
    </source>
</reference>
<organism evidence="3 4">
    <name type="scientific">Cenarchaeum symbiosum (strain A)</name>
    <dbReference type="NCBI Taxonomy" id="414004"/>
    <lineage>
        <taxon>Archaea</taxon>
        <taxon>Nitrososphaerota</taxon>
        <taxon>Candidatus Cenarchaeales</taxon>
        <taxon>Candidatus Cenarchaeaceae</taxon>
        <taxon>Candidatus Cenarchaeum</taxon>
    </lineage>
</organism>
<dbReference type="PATRIC" id="fig|414004.10.peg.1785"/>
<dbReference type="EMBL" id="DP000238">
    <property type="protein sequence ID" value="ABK78559.1"/>
    <property type="molecule type" value="Genomic_DNA"/>
</dbReference>
<sequence>MPEARLCGTGESFYSRIRRRSPSEYPVSQSNAKRPLTALQKSTKKAVTVRLKNETEYKGKMENVDSYMNLIMTDAEEFHDSKVVANYGRVIVRGNNVLFIRLENEL</sequence>
<dbReference type="PANTHER" id="PTHR11021">
    <property type="entry name" value="SMALL NUCLEAR RIBONUCLEOPROTEIN F SNRNP-F"/>
    <property type="match status" value="1"/>
</dbReference>
<name>A0RYZ2_CENSY</name>
<dbReference type="GO" id="GO:0003723">
    <property type="term" value="F:RNA binding"/>
    <property type="evidence" value="ECO:0007669"/>
    <property type="project" value="InterPro"/>
</dbReference>
<evidence type="ECO:0000313" key="3">
    <source>
        <dbReference type="EMBL" id="ABK78559.1"/>
    </source>
</evidence>
<dbReference type="SUPFAM" id="SSF50182">
    <property type="entry name" value="Sm-like ribonucleoproteins"/>
    <property type="match status" value="1"/>
</dbReference>
<dbReference type="InterPro" id="IPR016487">
    <property type="entry name" value="Lsm6/sSmF"/>
</dbReference>
<dbReference type="Gene3D" id="2.30.30.100">
    <property type="match status" value="1"/>
</dbReference>
<dbReference type="Proteomes" id="UP000000758">
    <property type="component" value="Chromosome"/>
</dbReference>